<sequence>MPNAISHNQSSFIQERSTTDNILTLQESIHSLNNTKGSRAYMILKIDLENAYDQIDWNAILDSMEKLHIPNNFKFLVKHNMESASMCIHWNGGRTNDFKPSR</sequence>
<dbReference type="AlphaFoldDB" id="A0A392RQC4"/>
<dbReference type="Proteomes" id="UP000265520">
    <property type="component" value="Unassembled WGS sequence"/>
</dbReference>
<comment type="caution">
    <text evidence="2">The sequence shown here is derived from an EMBL/GenBank/DDBJ whole genome shotgun (WGS) entry which is preliminary data.</text>
</comment>
<name>A0A392RQC4_9FABA</name>
<feature type="non-terminal residue" evidence="2">
    <location>
        <position position="102"/>
    </location>
</feature>
<dbReference type="PANTHER" id="PTHR19446">
    <property type="entry name" value="REVERSE TRANSCRIPTASES"/>
    <property type="match status" value="1"/>
</dbReference>
<dbReference type="Pfam" id="PF00078">
    <property type="entry name" value="RVT_1"/>
    <property type="match status" value="1"/>
</dbReference>
<evidence type="ECO:0000313" key="3">
    <source>
        <dbReference type="Proteomes" id="UP000265520"/>
    </source>
</evidence>
<evidence type="ECO:0000259" key="1">
    <source>
        <dbReference type="Pfam" id="PF00078"/>
    </source>
</evidence>
<evidence type="ECO:0000313" key="2">
    <source>
        <dbReference type="EMBL" id="MCI38813.1"/>
    </source>
</evidence>
<reference evidence="2 3" key="1">
    <citation type="journal article" date="2018" name="Front. Plant Sci.">
        <title>Red Clover (Trifolium pratense) and Zigzag Clover (T. medium) - A Picture of Genomic Similarities and Differences.</title>
        <authorList>
            <person name="Dluhosova J."/>
            <person name="Istvanek J."/>
            <person name="Nedelnik J."/>
            <person name="Repkova J."/>
        </authorList>
    </citation>
    <scope>NUCLEOTIDE SEQUENCE [LARGE SCALE GENOMIC DNA]</scope>
    <source>
        <strain evidence="3">cv. 10/8</strain>
        <tissue evidence="2">Leaf</tissue>
    </source>
</reference>
<dbReference type="InterPro" id="IPR000477">
    <property type="entry name" value="RT_dom"/>
</dbReference>
<dbReference type="EMBL" id="LXQA010260233">
    <property type="protein sequence ID" value="MCI38813.1"/>
    <property type="molecule type" value="Genomic_DNA"/>
</dbReference>
<protein>
    <submittedName>
        <fullName evidence="2">Putative ribonuclease H protein</fullName>
    </submittedName>
</protein>
<proteinExistence type="predicted"/>
<organism evidence="2 3">
    <name type="scientific">Trifolium medium</name>
    <dbReference type="NCBI Taxonomy" id="97028"/>
    <lineage>
        <taxon>Eukaryota</taxon>
        <taxon>Viridiplantae</taxon>
        <taxon>Streptophyta</taxon>
        <taxon>Embryophyta</taxon>
        <taxon>Tracheophyta</taxon>
        <taxon>Spermatophyta</taxon>
        <taxon>Magnoliopsida</taxon>
        <taxon>eudicotyledons</taxon>
        <taxon>Gunneridae</taxon>
        <taxon>Pentapetalae</taxon>
        <taxon>rosids</taxon>
        <taxon>fabids</taxon>
        <taxon>Fabales</taxon>
        <taxon>Fabaceae</taxon>
        <taxon>Papilionoideae</taxon>
        <taxon>50 kb inversion clade</taxon>
        <taxon>NPAAA clade</taxon>
        <taxon>Hologalegina</taxon>
        <taxon>IRL clade</taxon>
        <taxon>Trifolieae</taxon>
        <taxon>Trifolium</taxon>
    </lineage>
</organism>
<accession>A0A392RQC4</accession>
<keyword evidence="3" id="KW-1185">Reference proteome</keyword>
<feature type="domain" description="Reverse transcriptase" evidence="1">
    <location>
        <begin position="3"/>
        <end position="80"/>
    </location>
</feature>